<protein>
    <submittedName>
        <fullName evidence="1">Uncharacterized protein</fullName>
    </submittedName>
</protein>
<name>A0A1B6G809_9HEMI</name>
<accession>A0A1B6G809</accession>
<proteinExistence type="predicted"/>
<feature type="non-terminal residue" evidence="1">
    <location>
        <position position="1"/>
    </location>
</feature>
<sequence>YIKTLIIYIRNNKPNMFQPLDHQHYTRHKLDFGFKFPKLSLSVGNINPFYLTHVVYRNIPQQIKSAEGGSAVGFKRLLNKWLIDIGRDAAEGLIQSAYT</sequence>
<evidence type="ECO:0000313" key="1">
    <source>
        <dbReference type="EMBL" id="JAS58588.1"/>
    </source>
</evidence>
<gene>
    <name evidence="1" type="ORF">g.1995</name>
</gene>
<organism evidence="1">
    <name type="scientific">Cuerna arida</name>
    <dbReference type="NCBI Taxonomy" id="1464854"/>
    <lineage>
        <taxon>Eukaryota</taxon>
        <taxon>Metazoa</taxon>
        <taxon>Ecdysozoa</taxon>
        <taxon>Arthropoda</taxon>
        <taxon>Hexapoda</taxon>
        <taxon>Insecta</taxon>
        <taxon>Pterygota</taxon>
        <taxon>Neoptera</taxon>
        <taxon>Paraneoptera</taxon>
        <taxon>Hemiptera</taxon>
        <taxon>Auchenorrhyncha</taxon>
        <taxon>Membracoidea</taxon>
        <taxon>Cicadellidae</taxon>
        <taxon>Cicadellinae</taxon>
        <taxon>Proconiini</taxon>
        <taxon>Cuerna</taxon>
    </lineage>
</organism>
<dbReference type="AlphaFoldDB" id="A0A1B6G809"/>
<dbReference type="EMBL" id="GECZ01011181">
    <property type="protein sequence ID" value="JAS58588.1"/>
    <property type="molecule type" value="Transcribed_RNA"/>
</dbReference>
<reference evidence="1" key="1">
    <citation type="submission" date="2015-11" db="EMBL/GenBank/DDBJ databases">
        <title>De novo transcriptome assembly of four potential Pierce s Disease insect vectors from Arizona vineyards.</title>
        <authorList>
            <person name="Tassone E.E."/>
        </authorList>
    </citation>
    <scope>NUCLEOTIDE SEQUENCE</scope>
</reference>